<comment type="caution">
    <text evidence="11">The sequence shown here is derived from an EMBL/GenBank/DDBJ whole genome shotgun (WGS) entry which is preliminary data.</text>
</comment>
<keyword evidence="8" id="KW-0175">Coiled coil</keyword>
<feature type="domain" description="Flagellar hook-associated protein FlgK helical" evidence="10">
    <location>
        <begin position="102"/>
        <end position="298"/>
    </location>
</feature>
<feature type="coiled-coil region" evidence="8">
    <location>
        <begin position="197"/>
        <end position="224"/>
    </location>
</feature>
<evidence type="ECO:0000313" key="11">
    <source>
        <dbReference type="EMBL" id="MFD2615553.1"/>
    </source>
</evidence>
<feature type="domain" description="Flagellar basal-body/hook protein C-terminal" evidence="9">
    <location>
        <begin position="474"/>
        <end position="512"/>
    </location>
</feature>
<protein>
    <recommendedName>
        <fullName evidence="4 7">Flagellar hook-associated protein 1</fullName>
        <shortName evidence="7">HAP1</shortName>
    </recommendedName>
</protein>
<dbReference type="Pfam" id="PF22638">
    <property type="entry name" value="FlgK_D1"/>
    <property type="match status" value="1"/>
</dbReference>
<evidence type="ECO:0000313" key="12">
    <source>
        <dbReference type="Proteomes" id="UP001597541"/>
    </source>
</evidence>
<accession>A0ABW5PLK3</accession>
<keyword evidence="11" id="KW-0282">Flagellum</keyword>
<evidence type="ECO:0000256" key="4">
    <source>
        <dbReference type="ARBA" id="ARBA00016244"/>
    </source>
</evidence>
<evidence type="ECO:0000256" key="6">
    <source>
        <dbReference type="ARBA" id="ARBA00023143"/>
    </source>
</evidence>
<dbReference type="SUPFAM" id="SSF64518">
    <property type="entry name" value="Phase 1 flagellin"/>
    <property type="match status" value="1"/>
</dbReference>
<proteinExistence type="inferred from homology"/>
<dbReference type="InterPro" id="IPR002371">
    <property type="entry name" value="FlgK"/>
</dbReference>
<organism evidence="11 12">
    <name type="scientific">Paenibacillus gansuensis</name>
    <dbReference type="NCBI Taxonomy" id="306542"/>
    <lineage>
        <taxon>Bacteria</taxon>
        <taxon>Bacillati</taxon>
        <taxon>Bacillota</taxon>
        <taxon>Bacilli</taxon>
        <taxon>Bacillales</taxon>
        <taxon>Paenibacillaceae</taxon>
        <taxon>Paenibacillus</taxon>
    </lineage>
</organism>
<evidence type="ECO:0000259" key="10">
    <source>
        <dbReference type="Pfam" id="PF22638"/>
    </source>
</evidence>
<dbReference type="PRINTS" id="PR01005">
    <property type="entry name" value="FLGHOOKAP1"/>
</dbReference>
<gene>
    <name evidence="7 11" type="primary">flgK</name>
    <name evidence="11" type="ORF">ACFSUF_24400</name>
</gene>
<keyword evidence="11" id="KW-0966">Cell projection</keyword>
<evidence type="ECO:0000256" key="3">
    <source>
        <dbReference type="ARBA" id="ARBA00009677"/>
    </source>
</evidence>
<keyword evidence="6 7" id="KW-0975">Bacterial flagellum</keyword>
<sequence length="519" mass="56057">MRSTFHLLETSKRSLFAHQASLSTTGHNIANANTAGYSRQIANLVNSRPIEAPGMQHSTAPGQIGTGVEVSYIRRVRESFLDDQFRNENKSLGEWGIQSDTLQKLEAIMNEPTDSGIRTLMDNFWKSWSDLSKNPESKSGRVIVKENAIALADAFNATHKQLSDLQNDLSDNIQIKADQVNSITSSIANLNLQIRKVEALGDDANDLRDQRDNLTDELSKIVNIRSREVVPDGYLIEMGGTTLVDRDTSQQVTQESLEEAYVAGDLNSGEVTGMIVSRDRIVNAYIQELNSLADTIANGKIEVTLPAGSVVPEGTVINGTVYTGAGRTLTADTTVIVEGINGLHKLGYASTNPLEPGSDFFTFTKGGNGAAANIGLNAYLISNPEKIVASMRTVTGPGGETVVNGNNTIALIMTKLKDTKFTFNSGGGAPVQGTVDDFFRSVVGKLGVETKEANRQVDNQTAILEQVDSRKQSVSGVSLDEEMSNMVKFQHAYSAAARVMTTFDEMLDKVINGMGVVGR</sequence>
<keyword evidence="11" id="KW-0969">Cilium</keyword>
<comment type="subcellular location">
    <subcellularLocation>
        <location evidence="1 7">Bacterial flagellum</location>
    </subcellularLocation>
    <subcellularLocation>
        <location evidence="2 7">Secreted</location>
    </subcellularLocation>
</comment>
<reference evidence="12" key="1">
    <citation type="journal article" date="2019" name="Int. J. Syst. Evol. Microbiol.">
        <title>The Global Catalogue of Microorganisms (GCM) 10K type strain sequencing project: providing services to taxonomists for standard genome sequencing and annotation.</title>
        <authorList>
            <consortium name="The Broad Institute Genomics Platform"/>
            <consortium name="The Broad Institute Genome Sequencing Center for Infectious Disease"/>
            <person name="Wu L."/>
            <person name="Ma J."/>
        </authorList>
    </citation>
    <scope>NUCLEOTIDE SEQUENCE [LARGE SCALE GENOMIC DNA]</scope>
    <source>
        <strain evidence="12">KCTC 3950</strain>
    </source>
</reference>
<evidence type="ECO:0000256" key="1">
    <source>
        <dbReference type="ARBA" id="ARBA00004365"/>
    </source>
</evidence>
<dbReference type="NCBIfam" id="TIGR02492">
    <property type="entry name" value="flgK_ends"/>
    <property type="match status" value="1"/>
</dbReference>
<dbReference type="Proteomes" id="UP001597541">
    <property type="component" value="Unassembled WGS sequence"/>
</dbReference>
<dbReference type="InterPro" id="IPR053927">
    <property type="entry name" value="FlgK_helical"/>
</dbReference>
<comment type="similarity">
    <text evidence="3 7">Belongs to the flagella basal body rod proteins family.</text>
</comment>
<dbReference type="InterPro" id="IPR010930">
    <property type="entry name" value="Flg_bb/hook_C_dom"/>
</dbReference>
<dbReference type="RefSeq" id="WP_377607531.1">
    <property type="nucleotide sequence ID" value="NZ_JBHUME010000019.1"/>
</dbReference>
<evidence type="ECO:0000256" key="5">
    <source>
        <dbReference type="ARBA" id="ARBA00022525"/>
    </source>
</evidence>
<dbReference type="PANTHER" id="PTHR30033:SF1">
    <property type="entry name" value="FLAGELLAR HOOK-ASSOCIATED PROTEIN 1"/>
    <property type="match status" value="1"/>
</dbReference>
<name>A0ABW5PLK3_9BACL</name>
<evidence type="ECO:0000256" key="2">
    <source>
        <dbReference type="ARBA" id="ARBA00004613"/>
    </source>
</evidence>
<dbReference type="Pfam" id="PF06429">
    <property type="entry name" value="Flg_bbr_C"/>
    <property type="match status" value="1"/>
</dbReference>
<keyword evidence="12" id="KW-1185">Reference proteome</keyword>
<dbReference type="PANTHER" id="PTHR30033">
    <property type="entry name" value="FLAGELLAR HOOK-ASSOCIATED PROTEIN 1"/>
    <property type="match status" value="1"/>
</dbReference>
<evidence type="ECO:0000259" key="9">
    <source>
        <dbReference type="Pfam" id="PF06429"/>
    </source>
</evidence>
<dbReference type="EMBL" id="JBHUME010000019">
    <property type="protein sequence ID" value="MFD2615553.1"/>
    <property type="molecule type" value="Genomic_DNA"/>
</dbReference>
<evidence type="ECO:0000256" key="7">
    <source>
        <dbReference type="RuleBase" id="RU362065"/>
    </source>
</evidence>
<keyword evidence="5 7" id="KW-0964">Secreted</keyword>
<evidence type="ECO:0000256" key="8">
    <source>
        <dbReference type="SAM" id="Coils"/>
    </source>
</evidence>